<reference evidence="4 5" key="1">
    <citation type="submission" date="2017-10" db="EMBL/GenBank/DDBJ databases">
        <title>Resolving the taxonomy of Roseburia spp., Eubacterium rectale and Agathobacter spp. through phylogenomic analysis.</title>
        <authorList>
            <person name="Sheridan P.O."/>
            <person name="Walker A.W."/>
            <person name="Duncan S.H."/>
            <person name="Scott K.P."/>
            <person name="Toole P.W.O."/>
            <person name="Luis P."/>
            <person name="Flint H.J."/>
        </authorList>
    </citation>
    <scope>NUCLEOTIDE SEQUENCE [LARGE SCALE GENOMIC DNA]</scope>
    <source>
        <strain evidence="4 5">JK623</strain>
    </source>
</reference>
<feature type="domain" description="Methyl-accepting transducer" evidence="3">
    <location>
        <begin position="26"/>
        <end position="277"/>
    </location>
</feature>
<dbReference type="Gene3D" id="1.10.287.950">
    <property type="entry name" value="Methyl-accepting chemotaxis protein"/>
    <property type="match status" value="1"/>
</dbReference>
<dbReference type="GO" id="GO:0007165">
    <property type="term" value="P:signal transduction"/>
    <property type="evidence" value="ECO:0007669"/>
    <property type="project" value="UniProtKB-KW"/>
</dbReference>
<comment type="caution">
    <text evidence="4">The sequence shown here is derived from an EMBL/GenBank/DDBJ whole genome shotgun (WGS) entry which is preliminary data.</text>
</comment>
<sequence>MFGSKNKENLEKIESLSKELERKDDLFTAVAESSTLMESNVQEYENSTIQMKNDLDQIAENLDASGAILSENAKLINALHETMSVAATTAEEWDASQTSFLNKLDKISENSLKAVDNNKHFTDPSKSLSEIADSMKKEYMDNIRNLKTMEDYAKQMSVLSLNAAIDAGRMGESGVQFVASAEAIRNYASNYDQSVKDLMEKFEASQKQIAVMEENIRTLINLLKENNVAVSKIMKDLNALSKEGKKMQETAPIGAYRQLIDTAGLIKDAETEVERMEARNRLQIDDILSEVQLQKKEVRELSECMTELIAKTK</sequence>
<dbReference type="GO" id="GO:0016020">
    <property type="term" value="C:membrane"/>
    <property type="evidence" value="ECO:0007669"/>
    <property type="project" value="InterPro"/>
</dbReference>
<evidence type="ECO:0000256" key="1">
    <source>
        <dbReference type="PROSITE-ProRule" id="PRU00284"/>
    </source>
</evidence>
<evidence type="ECO:0000259" key="3">
    <source>
        <dbReference type="PROSITE" id="PS50111"/>
    </source>
</evidence>
<evidence type="ECO:0000313" key="5">
    <source>
        <dbReference type="Proteomes" id="UP000224563"/>
    </source>
</evidence>
<accession>A0A2G3E5I6</accession>
<feature type="coiled-coil region" evidence="2">
    <location>
        <begin position="6"/>
        <end position="61"/>
    </location>
</feature>
<evidence type="ECO:0000256" key="2">
    <source>
        <dbReference type="SAM" id="Coils"/>
    </source>
</evidence>
<feature type="coiled-coil region" evidence="2">
    <location>
        <begin position="259"/>
        <end position="286"/>
    </location>
</feature>
<reference evidence="4 5" key="2">
    <citation type="submission" date="2017-10" db="EMBL/GenBank/DDBJ databases">
        <authorList>
            <person name="Banno H."/>
            <person name="Chua N.-H."/>
        </authorList>
    </citation>
    <scope>NUCLEOTIDE SEQUENCE [LARGE SCALE GENOMIC DNA]</scope>
    <source>
        <strain evidence="4 5">JK623</strain>
    </source>
</reference>
<protein>
    <recommendedName>
        <fullName evidence="3">Methyl-accepting transducer domain-containing protein</fullName>
    </recommendedName>
</protein>
<dbReference type="PROSITE" id="PS50111">
    <property type="entry name" value="CHEMOTAXIS_TRANSDUC_2"/>
    <property type="match status" value="1"/>
</dbReference>
<dbReference type="InterPro" id="IPR004089">
    <property type="entry name" value="MCPsignal_dom"/>
</dbReference>
<organism evidence="4 5">
    <name type="scientific">Agathobacter ruminis</name>
    <dbReference type="NCBI Taxonomy" id="1712665"/>
    <lineage>
        <taxon>Bacteria</taxon>
        <taxon>Bacillati</taxon>
        <taxon>Bacillota</taxon>
        <taxon>Clostridia</taxon>
        <taxon>Lachnospirales</taxon>
        <taxon>Lachnospiraceae</taxon>
        <taxon>Agathobacter</taxon>
    </lineage>
</organism>
<name>A0A2G3E5I6_9FIRM</name>
<dbReference type="Proteomes" id="UP000224563">
    <property type="component" value="Unassembled WGS sequence"/>
</dbReference>
<dbReference type="AlphaFoldDB" id="A0A2G3E5I6"/>
<proteinExistence type="predicted"/>
<evidence type="ECO:0000313" key="4">
    <source>
        <dbReference type="EMBL" id="PHU38343.1"/>
    </source>
</evidence>
<dbReference type="SUPFAM" id="SSF58104">
    <property type="entry name" value="Methyl-accepting chemotaxis protein (MCP) signaling domain"/>
    <property type="match status" value="1"/>
</dbReference>
<keyword evidence="5" id="KW-1185">Reference proteome</keyword>
<dbReference type="Pfam" id="PF00015">
    <property type="entry name" value="MCPsignal"/>
    <property type="match status" value="1"/>
</dbReference>
<dbReference type="EMBL" id="PDYG01000011">
    <property type="protein sequence ID" value="PHU38343.1"/>
    <property type="molecule type" value="Genomic_DNA"/>
</dbReference>
<keyword evidence="1" id="KW-0807">Transducer</keyword>
<keyword evidence="2" id="KW-0175">Coiled coil</keyword>
<gene>
    <name evidence="4" type="ORF">CSX02_03425</name>
</gene>